<dbReference type="AlphaFoldDB" id="A0A502GDR0"/>
<name>A0A502GDR0_9PROT</name>
<organism evidence="2 3">
    <name type="scientific">Muricoccus nepalensis</name>
    <dbReference type="NCBI Taxonomy" id="1854500"/>
    <lineage>
        <taxon>Bacteria</taxon>
        <taxon>Pseudomonadati</taxon>
        <taxon>Pseudomonadota</taxon>
        <taxon>Alphaproteobacteria</taxon>
        <taxon>Acetobacterales</taxon>
        <taxon>Roseomonadaceae</taxon>
        <taxon>Muricoccus</taxon>
    </lineage>
</organism>
<evidence type="ECO:0000313" key="2">
    <source>
        <dbReference type="EMBL" id="TPG59648.1"/>
    </source>
</evidence>
<comment type="caution">
    <text evidence="2">The sequence shown here is derived from an EMBL/GenBank/DDBJ whole genome shotgun (WGS) entry which is preliminary data.</text>
</comment>
<dbReference type="InterPro" id="IPR011008">
    <property type="entry name" value="Dimeric_a/b-barrel"/>
</dbReference>
<evidence type="ECO:0000313" key="3">
    <source>
        <dbReference type="Proteomes" id="UP000317078"/>
    </source>
</evidence>
<gene>
    <name evidence="2" type="ORF">EAH89_05255</name>
</gene>
<dbReference type="RefSeq" id="WP_140881743.1">
    <property type="nucleotide sequence ID" value="NZ_RCZP01000003.1"/>
</dbReference>
<evidence type="ECO:0008006" key="4">
    <source>
        <dbReference type="Google" id="ProtNLM"/>
    </source>
</evidence>
<reference evidence="2 3" key="1">
    <citation type="journal article" date="2019" name="Environ. Microbiol.">
        <title>Species interactions and distinct microbial communities in high Arctic permafrost affected cryosols are associated with the CH4 and CO2 gas fluxes.</title>
        <authorList>
            <person name="Altshuler I."/>
            <person name="Hamel J."/>
            <person name="Turney S."/>
            <person name="Magnuson E."/>
            <person name="Levesque R."/>
            <person name="Greer C."/>
            <person name="Whyte L.G."/>
        </authorList>
    </citation>
    <scope>NUCLEOTIDE SEQUENCE [LARGE SCALE GENOMIC DNA]</scope>
    <source>
        <strain evidence="2 3">S9.3B</strain>
    </source>
</reference>
<keyword evidence="1" id="KW-1133">Transmembrane helix</keyword>
<dbReference type="SUPFAM" id="SSF54909">
    <property type="entry name" value="Dimeric alpha+beta barrel"/>
    <property type="match status" value="1"/>
</dbReference>
<keyword evidence="1" id="KW-0472">Membrane</keyword>
<feature type="transmembrane region" description="Helical" evidence="1">
    <location>
        <begin position="107"/>
        <end position="126"/>
    </location>
</feature>
<dbReference type="OrthoDB" id="7574297at2"/>
<dbReference type="Proteomes" id="UP000317078">
    <property type="component" value="Unassembled WGS sequence"/>
</dbReference>
<evidence type="ECO:0000256" key="1">
    <source>
        <dbReference type="SAM" id="Phobius"/>
    </source>
</evidence>
<feature type="transmembrane region" description="Helical" evidence="1">
    <location>
        <begin position="132"/>
        <end position="154"/>
    </location>
</feature>
<sequence length="190" mass="20784">MLTTVTSLISRGGQEAAIAGDIERAFFEAGQEAHHVGTLLIQQGDGLSFLVSQFAGEEDLRRWRASPAHRRMVAALERDSLRELCVIGEPIVRMTVPSDGSGPKWKVLASTWVLTYPLLLALSALLDRVAPTLPWAIRLALTSGAVSVALIWAISPLTRRLTRVWRLRDQQMRVDVVRYPPPPEGALGGG</sequence>
<protein>
    <recommendedName>
        <fullName evidence="4">Antibiotic biosynthesis monooxygenase</fullName>
    </recommendedName>
</protein>
<proteinExistence type="predicted"/>
<dbReference type="EMBL" id="RCZP01000003">
    <property type="protein sequence ID" value="TPG59648.1"/>
    <property type="molecule type" value="Genomic_DNA"/>
</dbReference>
<keyword evidence="1" id="KW-0812">Transmembrane</keyword>
<keyword evidence="3" id="KW-1185">Reference proteome</keyword>
<accession>A0A502GDR0</accession>